<dbReference type="Pfam" id="PF17874">
    <property type="entry name" value="TPR_MalT"/>
    <property type="match status" value="1"/>
</dbReference>
<accession>A0A544TU55</accession>
<evidence type="ECO:0000313" key="5">
    <source>
        <dbReference type="EMBL" id="TQR20978.1"/>
    </source>
</evidence>
<feature type="domain" description="HTH luxR-type" evidence="4">
    <location>
        <begin position="198"/>
        <end position="259"/>
    </location>
</feature>
<dbReference type="InterPro" id="IPR016032">
    <property type="entry name" value="Sig_transdc_resp-reg_C-effctor"/>
</dbReference>
<dbReference type="AlphaFoldDB" id="A0A544TU55"/>
<dbReference type="InterPro" id="IPR011990">
    <property type="entry name" value="TPR-like_helical_dom_sf"/>
</dbReference>
<dbReference type="SUPFAM" id="SSF46894">
    <property type="entry name" value="C-terminal effector domain of the bipartite response regulators"/>
    <property type="match status" value="1"/>
</dbReference>
<evidence type="ECO:0000256" key="3">
    <source>
        <dbReference type="ARBA" id="ARBA00023163"/>
    </source>
</evidence>
<dbReference type="GO" id="GO:0003677">
    <property type="term" value="F:DNA binding"/>
    <property type="evidence" value="ECO:0007669"/>
    <property type="project" value="UniProtKB-KW"/>
</dbReference>
<evidence type="ECO:0000313" key="6">
    <source>
        <dbReference type="Proteomes" id="UP000316626"/>
    </source>
</evidence>
<dbReference type="PANTHER" id="PTHR44688">
    <property type="entry name" value="DNA-BINDING TRANSCRIPTIONAL ACTIVATOR DEVR_DOSR"/>
    <property type="match status" value="1"/>
</dbReference>
<proteinExistence type="predicted"/>
<keyword evidence="2" id="KW-0238">DNA-binding</keyword>
<dbReference type="PRINTS" id="PR00038">
    <property type="entry name" value="HTHLUXR"/>
</dbReference>
<protein>
    <submittedName>
        <fullName evidence="5">Response regulator transcription factor</fullName>
    </submittedName>
</protein>
<reference evidence="5 6" key="1">
    <citation type="submission" date="2019-06" db="EMBL/GenBank/DDBJ databases">
        <title>Psychrobacillus vulpis sp. nov., a new species isolated from feces of a red fox that inhabits in The Tablas de Daimiel Natural Park, Albacete, Spain.</title>
        <authorList>
            <person name="Rodriguez M."/>
            <person name="Reina J.C."/>
            <person name="Bejar V."/>
            <person name="Llamas I."/>
        </authorList>
    </citation>
    <scope>NUCLEOTIDE SEQUENCE [LARGE SCALE GENOMIC DNA]</scope>
    <source>
        <strain evidence="5 6">Z8</strain>
    </source>
</reference>
<dbReference type="InterPro" id="IPR041617">
    <property type="entry name" value="TPR_MalT"/>
</dbReference>
<dbReference type="Proteomes" id="UP000316626">
    <property type="component" value="Unassembled WGS sequence"/>
</dbReference>
<dbReference type="Gene3D" id="1.10.10.10">
    <property type="entry name" value="Winged helix-like DNA-binding domain superfamily/Winged helix DNA-binding domain"/>
    <property type="match status" value="1"/>
</dbReference>
<dbReference type="PROSITE" id="PS50043">
    <property type="entry name" value="HTH_LUXR_2"/>
    <property type="match status" value="1"/>
</dbReference>
<dbReference type="GO" id="GO:0006355">
    <property type="term" value="P:regulation of DNA-templated transcription"/>
    <property type="evidence" value="ECO:0007669"/>
    <property type="project" value="InterPro"/>
</dbReference>
<dbReference type="PANTHER" id="PTHR44688:SF16">
    <property type="entry name" value="DNA-BINDING TRANSCRIPTIONAL ACTIVATOR DEVR_DOSR"/>
    <property type="match status" value="1"/>
</dbReference>
<dbReference type="SMART" id="SM00421">
    <property type="entry name" value="HTH_LUXR"/>
    <property type="match status" value="1"/>
</dbReference>
<keyword evidence="3" id="KW-0804">Transcription</keyword>
<comment type="caution">
    <text evidence="5">The sequence shown here is derived from an EMBL/GenBank/DDBJ whole genome shotgun (WGS) entry which is preliminary data.</text>
</comment>
<gene>
    <name evidence="5" type="ORF">FG384_05125</name>
</gene>
<evidence type="ECO:0000256" key="1">
    <source>
        <dbReference type="ARBA" id="ARBA00023015"/>
    </source>
</evidence>
<sequence>MNDSGLFIPMYILKAHIHAMNRNFVAAHALLDSTMEIVKEKHWINSLRTMKACCNLIEGNISQAEVELCKAESRQPFWLLVNTRLLLVKGQAEDALKTIIQVKTKALQEMQVSTIIETAVLEAICEMELDHEDAALMALNEALGHGAPYGYIRTFLDEKAIVPLMETYLKVQQTNTKLHWSFVLLSYLEQLIEHRYSQGSLLDSLTPREKEVFTLLVDGATNREIAERLFLSEGTVRVYLTTIYSRLGVNFRAKVMLIK</sequence>
<dbReference type="InterPro" id="IPR036388">
    <property type="entry name" value="WH-like_DNA-bd_sf"/>
</dbReference>
<evidence type="ECO:0000256" key="2">
    <source>
        <dbReference type="ARBA" id="ARBA00023125"/>
    </source>
</evidence>
<dbReference type="InterPro" id="IPR000792">
    <property type="entry name" value="Tscrpt_reg_LuxR_C"/>
</dbReference>
<name>A0A544TU55_9BACI</name>
<dbReference type="CDD" id="cd06170">
    <property type="entry name" value="LuxR_C_like"/>
    <property type="match status" value="1"/>
</dbReference>
<dbReference type="Gene3D" id="1.25.40.10">
    <property type="entry name" value="Tetratricopeptide repeat domain"/>
    <property type="match status" value="1"/>
</dbReference>
<keyword evidence="6" id="KW-1185">Reference proteome</keyword>
<dbReference type="Pfam" id="PF00196">
    <property type="entry name" value="GerE"/>
    <property type="match status" value="1"/>
</dbReference>
<keyword evidence="1" id="KW-0805">Transcription regulation</keyword>
<evidence type="ECO:0000259" key="4">
    <source>
        <dbReference type="PROSITE" id="PS50043"/>
    </source>
</evidence>
<dbReference type="OrthoDB" id="1137593at2"/>
<dbReference type="EMBL" id="VDGI01000003">
    <property type="protein sequence ID" value="TQR20978.1"/>
    <property type="molecule type" value="Genomic_DNA"/>
</dbReference>
<organism evidence="5 6">
    <name type="scientific">Psychrobacillus vulpis</name>
    <dbReference type="NCBI Taxonomy" id="2325572"/>
    <lineage>
        <taxon>Bacteria</taxon>
        <taxon>Bacillati</taxon>
        <taxon>Bacillota</taxon>
        <taxon>Bacilli</taxon>
        <taxon>Bacillales</taxon>
        <taxon>Bacillaceae</taxon>
        <taxon>Psychrobacillus</taxon>
    </lineage>
</organism>